<dbReference type="PANTHER" id="PTHR21256">
    <property type="entry name" value="HISTIDINOL DEHYDROGENASE HDH"/>
    <property type="match status" value="1"/>
</dbReference>
<name>A0A1F6A2B0_9BACT</name>
<gene>
    <name evidence="6" type="primary">hisD</name>
    <name evidence="10" type="ORF">A3D78_02240</name>
</gene>
<sequence length="451" mass="50088">MKKVIKEENISLIIQLYELKTMNMKDRQKIIQRSRSDINKVKRRVLPIIEDVRSRGDRAILDYLEKFDGMKLKQEELRISNTEIEEAYAKTDPLVLKMIRQQIELSQKFHREQFQRMELQWEIETIPGVKLGQKRTPIESTGLYVPGGTAPYPTVMQILAVPAKLAGVKRIIGVTPPRGKNYEVIVAANEAGVDEIYRIGGVAAVAALAYGTETIKPVDKIVGPGNIYVTASKMLVFGDVGIDMPAGPSEAIILADEGANPAYCAADILARAEHDPNAAGVLVTWSKVVAEKTKEEIIRQLPTLSRSVIIKQSLARYSAIIITSDETEAVEFTNEYAPEHLEVLTKNPYKLLPKFTNAGSIFLGYNTPVPVGDYASGTNHVLPTGGWAKMFSPVGVETFMKVSEFQSVTKEGLESLAPIIDVISEVEGLDAHWNTIEQRLQKGTRLWKKQS</sequence>
<dbReference type="PROSITE" id="PS00611">
    <property type="entry name" value="HISOL_DEHYDROGENASE"/>
    <property type="match status" value="1"/>
</dbReference>
<reference evidence="10 11" key="1">
    <citation type="journal article" date="2016" name="Nat. Commun.">
        <title>Thousands of microbial genomes shed light on interconnected biogeochemical processes in an aquifer system.</title>
        <authorList>
            <person name="Anantharaman K."/>
            <person name="Brown C.T."/>
            <person name="Hug L.A."/>
            <person name="Sharon I."/>
            <person name="Castelle C.J."/>
            <person name="Probst A.J."/>
            <person name="Thomas B.C."/>
            <person name="Singh A."/>
            <person name="Wilkins M.J."/>
            <person name="Karaoz U."/>
            <person name="Brodie E.L."/>
            <person name="Williams K.H."/>
            <person name="Hubbard S.S."/>
            <person name="Banfield J.F."/>
        </authorList>
    </citation>
    <scope>NUCLEOTIDE SEQUENCE [LARGE SCALE GENOMIC DNA]</scope>
</reference>
<dbReference type="SUPFAM" id="SSF53720">
    <property type="entry name" value="ALDH-like"/>
    <property type="match status" value="1"/>
</dbReference>
<dbReference type="InterPro" id="IPR012131">
    <property type="entry name" value="Hstdl_DH"/>
</dbReference>
<dbReference type="FunFam" id="3.40.50.1980:FF:000001">
    <property type="entry name" value="Histidinol dehydrogenase"/>
    <property type="match status" value="1"/>
</dbReference>
<keyword evidence="6" id="KW-0028">Amino-acid biosynthesis</keyword>
<evidence type="ECO:0000256" key="2">
    <source>
        <dbReference type="ARBA" id="ARBA00010178"/>
    </source>
</evidence>
<dbReference type="GO" id="GO:0051287">
    <property type="term" value="F:NAD binding"/>
    <property type="evidence" value="ECO:0007669"/>
    <property type="project" value="InterPro"/>
</dbReference>
<dbReference type="GO" id="GO:0046872">
    <property type="term" value="F:metal ion binding"/>
    <property type="evidence" value="ECO:0007669"/>
    <property type="project" value="UniProtKB-KW"/>
</dbReference>
<dbReference type="AlphaFoldDB" id="A0A1F6A2B0"/>
<keyword evidence="6" id="KW-0368">Histidine biosynthesis</keyword>
<evidence type="ECO:0000256" key="7">
    <source>
        <dbReference type="PIRNR" id="PIRNR000099"/>
    </source>
</evidence>
<keyword evidence="6" id="KW-0520">NAD</keyword>
<dbReference type="PANTHER" id="PTHR21256:SF2">
    <property type="entry name" value="HISTIDINE BIOSYNTHESIS TRIFUNCTIONAL PROTEIN"/>
    <property type="match status" value="1"/>
</dbReference>
<comment type="function">
    <text evidence="6">Catalyzes the sequential NAD-dependent oxidations of L-histidinol to L-histidinaldehyde and then to L-histidine.</text>
</comment>
<feature type="active site" description="Proton acceptor" evidence="6 8">
    <location>
        <position position="339"/>
    </location>
</feature>
<dbReference type="InterPro" id="IPR016161">
    <property type="entry name" value="Ald_DH/histidinol_DH"/>
</dbReference>
<dbReference type="HAMAP" id="MF_01024">
    <property type="entry name" value="HisD"/>
    <property type="match status" value="1"/>
</dbReference>
<dbReference type="UniPathway" id="UPA00031">
    <property type="reaction ID" value="UER00014"/>
</dbReference>
<dbReference type="STRING" id="1798383.A3D78_02240"/>
<organism evidence="10 11">
    <name type="scientific">Candidatus Gottesmanbacteria bacterium RIFCSPHIGHO2_02_FULL_39_14</name>
    <dbReference type="NCBI Taxonomy" id="1798383"/>
    <lineage>
        <taxon>Bacteria</taxon>
        <taxon>Candidatus Gottesmaniibacteriota</taxon>
    </lineage>
</organism>
<dbReference type="InterPro" id="IPR001692">
    <property type="entry name" value="Histidinol_DH_CS"/>
</dbReference>
<dbReference type="InterPro" id="IPR022695">
    <property type="entry name" value="Histidinol_DH_monofunct"/>
</dbReference>
<dbReference type="EC" id="1.1.1.23" evidence="6"/>
<evidence type="ECO:0000256" key="8">
    <source>
        <dbReference type="PIRSR" id="PIRSR000099-1"/>
    </source>
</evidence>
<evidence type="ECO:0000256" key="5">
    <source>
        <dbReference type="ARBA" id="ARBA00023002"/>
    </source>
</evidence>
<comment type="caution">
    <text evidence="6">Lacks conserved residue(s) required for the propagation of feature annotation.</text>
</comment>
<dbReference type="GO" id="GO:0004399">
    <property type="term" value="F:histidinol dehydrogenase activity"/>
    <property type="evidence" value="ECO:0007669"/>
    <property type="project" value="UniProtKB-UniRule"/>
</dbReference>
<comment type="caution">
    <text evidence="10">The sequence shown here is derived from an EMBL/GenBank/DDBJ whole genome shotgun (WGS) entry which is preliminary data.</text>
</comment>
<evidence type="ECO:0000256" key="9">
    <source>
        <dbReference type="RuleBase" id="RU004175"/>
    </source>
</evidence>
<dbReference type="GO" id="GO:0000105">
    <property type="term" value="P:L-histidine biosynthetic process"/>
    <property type="evidence" value="ECO:0007669"/>
    <property type="project" value="UniProtKB-UniRule"/>
</dbReference>
<comment type="cofactor">
    <cofactor evidence="1">
        <name>Zn(2+)</name>
        <dbReference type="ChEBI" id="CHEBI:29105"/>
    </cofactor>
</comment>
<feature type="active site" description="Proton acceptor" evidence="6 8">
    <location>
        <position position="340"/>
    </location>
</feature>
<dbReference type="EMBL" id="MFJM01000014">
    <property type="protein sequence ID" value="OGG18811.1"/>
    <property type="molecule type" value="Genomic_DNA"/>
</dbReference>
<comment type="catalytic activity">
    <reaction evidence="6">
        <text>L-histidinol + 2 NAD(+) + H2O = L-histidine + 2 NADH + 3 H(+)</text>
        <dbReference type="Rhea" id="RHEA:20641"/>
        <dbReference type="ChEBI" id="CHEBI:15377"/>
        <dbReference type="ChEBI" id="CHEBI:15378"/>
        <dbReference type="ChEBI" id="CHEBI:57540"/>
        <dbReference type="ChEBI" id="CHEBI:57595"/>
        <dbReference type="ChEBI" id="CHEBI:57699"/>
        <dbReference type="ChEBI" id="CHEBI:57945"/>
        <dbReference type="EC" id="1.1.1.23"/>
    </reaction>
</comment>
<evidence type="ECO:0000256" key="6">
    <source>
        <dbReference type="HAMAP-Rule" id="MF_01024"/>
    </source>
</evidence>
<protein>
    <recommendedName>
        <fullName evidence="6">Histidinol dehydrogenase</fullName>
        <shortName evidence="6">HDH</shortName>
        <ecNumber evidence="6">1.1.1.23</ecNumber>
    </recommendedName>
</protein>
<evidence type="ECO:0000256" key="4">
    <source>
        <dbReference type="ARBA" id="ARBA00022833"/>
    </source>
</evidence>
<keyword evidence="3" id="KW-0479">Metal-binding</keyword>
<dbReference type="PIRSF" id="PIRSF000099">
    <property type="entry name" value="Histidinol_dh"/>
    <property type="match status" value="1"/>
</dbReference>
<keyword evidence="4" id="KW-0862">Zinc</keyword>
<comment type="pathway">
    <text evidence="6">Amino-acid biosynthesis; L-histidine biosynthesis; L-histidine from 5-phospho-alpha-D-ribose 1-diphosphate: step 9/9.</text>
</comment>
<comment type="similarity">
    <text evidence="2 6 7 9">Belongs to the histidinol dehydrogenase family.</text>
</comment>
<dbReference type="Gene3D" id="1.20.5.1300">
    <property type="match status" value="1"/>
</dbReference>
<dbReference type="GO" id="GO:0005737">
    <property type="term" value="C:cytoplasm"/>
    <property type="evidence" value="ECO:0007669"/>
    <property type="project" value="TreeGrafter"/>
</dbReference>
<evidence type="ECO:0000313" key="11">
    <source>
        <dbReference type="Proteomes" id="UP000176253"/>
    </source>
</evidence>
<keyword evidence="5 6" id="KW-0560">Oxidoreductase</keyword>
<evidence type="ECO:0000313" key="10">
    <source>
        <dbReference type="EMBL" id="OGG18811.1"/>
    </source>
</evidence>
<proteinExistence type="inferred from homology"/>
<dbReference type="Pfam" id="PF00815">
    <property type="entry name" value="Histidinol_dh"/>
    <property type="match status" value="1"/>
</dbReference>
<evidence type="ECO:0000256" key="1">
    <source>
        <dbReference type="ARBA" id="ARBA00001947"/>
    </source>
</evidence>
<evidence type="ECO:0000256" key="3">
    <source>
        <dbReference type="ARBA" id="ARBA00022723"/>
    </source>
</evidence>
<dbReference type="NCBIfam" id="TIGR00069">
    <property type="entry name" value="hisD"/>
    <property type="match status" value="1"/>
</dbReference>
<dbReference type="PRINTS" id="PR00083">
    <property type="entry name" value="HOLDHDRGNASE"/>
</dbReference>
<dbReference type="Gene3D" id="3.40.50.1980">
    <property type="entry name" value="Nitrogenase molybdenum iron protein domain"/>
    <property type="match status" value="2"/>
</dbReference>
<dbReference type="CDD" id="cd06572">
    <property type="entry name" value="Histidinol_dh"/>
    <property type="match status" value="1"/>
</dbReference>
<accession>A0A1F6A2B0</accession>
<dbReference type="Proteomes" id="UP000176253">
    <property type="component" value="Unassembled WGS sequence"/>
</dbReference>